<protein>
    <submittedName>
        <fullName evidence="2">NADPH-dependent reductase BacG</fullName>
        <ecNumber evidence="2">1.3.1.-</ecNumber>
    </submittedName>
</protein>
<sequence>MELGLKDKVVICMSSATGIGKGIATEVAREGAKVVICTAEPFKADLEKAQIDIERATGNRPQTFIYDVKDAVSIKRMIDDVASQLGNIYGLVNLCPGPKAGTFENLTEEDWADGYEKCLHSYVNSIRGALPYMKAGGGGRILNSTSSSIKSALDNLILSNTFRMGVVGMSKTMAREFGQYGVLINVMGPGRIYTDRIKYLNNIRGEKQGISEEEYTKRDSTSFPQKRYQTVEEYGRIVAFLISPANSGVSGQAFLCDGAMTDSY</sequence>
<name>A0A644VJS9_9ZZZZ</name>
<evidence type="ECO:0000256" key="1">
    <source>
        <dbReference type="ARBA" id="ARBA00006484"/>
    </source>
</evidence>
<dbReference type="Gene3D" id="3.40.50.720">
    <property type="entry name" value="NAD(P)-binding Rossmann-like Domain"/>
    <property type="match status" value="1"/>
</dbReference>
<dbReference type="AlphaFoldDB" id="A0A644VJS9"/>
<organism evidence="2">
    <name type="scientific">bioreactor metagenome</name>
    <dbReference type="NCBI Taxonomy" id="1076179"/>
    <lineage>
        <taxon>unclassified sequences</taxon>
        <taxon>metagenomes</taxon>
        <taxon>ecological metagenomes</taxon>
    </lineage>
</organism>
<dbReference type="PRINTS" id="PR00081">
    <property type="entry name" value="GDHRDH"/>
</dbReference>
<evidence type="ECO:0000313" key="2">
    <source>
        <dbReference type="EMBL" id="MPL91649.1"/>
    </source>
</evidence>
<gene>
    <name evidence="2" type="primary">bacG_1</name>
    <name evidence="2" type="ORF">SDC9_37725</name>
</gene>
<dbReference type="InterPro" id="IPR050259">
    <property type="entry name" value="SDR"/>
</dbReference>
<dbReference type="SUPFAM" id="SSF51735">
    <property type="entry name" value="NAD(P)-binding Rossmann-fold domains"/>
    <property type="match status" value="1"/>
</dbReference>
<dbReference type="InterPro" id="IPR036291">
    <property type="entry name" value="NAD(P)-bd_dom_sf"/>
</dbReference>
<dbReference type="EC" id="1.3.1.-" evidence="2"/>
<dbReference type="Pfam" id="PF13561">
    <property type="entry name" value="adh_short_C2"/>
    <property type="match status" value="1"/>
</dbReference>
<comment type="caution">
    <text evidence="2">The sequence shown here is derived from an EMBL/GenBank/DDBJ whole genome shotgun (WGS) entry which is preliminary data.</text>
</comment>
<dbReference type="EMBL" id="VSSQ01000335">
    <property type="protein sequence ID" value="MPL91649.1"/>
    <property type="molecule type" value="Genomic_DNA"/>
</dbReference>
<dbReference type="GO" id="GO:0016491">
    <property type="term" value="F:oxidoreductase activity"/>
    <property type="evidence" value="ECO:0007669"/>
    <property type="project" value="UniProtKB-KW"/>
</dbReference>
<accession>A0A644VJS9</accession>
<proteinExistence type="inferred from homology"/>
<reference evidence="2" key="1">
    <citation type="submission" date="2019-08" db="EMBL/GenBank/DDBJ databases">
        <authorList>
            <person name="Kucharzyk K."/>
            <person name="Murdoch R.W."/>
            <person name="Higgins S."/>
            <person name="Loffler F."/>
        </authorList>
    </citation>
    <scope>NUCLEOTIDE SEQUENCE</scope>
</reference>
<dbReference type="PANTHER" id="PTHR42879">
    <property type="entry name" value="3-OXOACYL-(ACYL-CARRIER-PROTEIN) REDUCTASE"/>
    <property type="match status" value="1"/>
</dbReference>
<comment type="similarity">
    <text evidence="1">Belongs to the short-chain dehydrogenases/reductases (SDR) family.</text>
</comment>
<dbReference type="PANTHER" id="PTHR42879:SF6">
    <property type="entry name" value="NADPH-DEPENDENT REDUCTASE BACG"/>
    <property type="match status" value="1"/>
</dbReference>
<keyword evidence="2" id="KW-0560">Oxidoreductase</keyword>
<dbReference type="InterPro" id="IPR002347">
    <property type="entry name" value="SDR_fam"/>
</dbReference>